<organism evidence="14 15">
    <name type="scientific">Anaerosporomusa subterranea</name>
    <dbReference type="NCBI Taxonomy" id="1794912"/>
    <lineage>
        <taxon>Bacteria</taxon>
        <taxon>Bacillati</taxon>
        <taxon>Bacillota</taxon>
        <taxon>Negativicutes</taxon>
        <taxon>Acetonemataceae</taxon>
        <taxon>Anaerosporomusa</taxon>
    </lineage>
</organism>
<comment type="catalytic activity">
    <reaction evidence="12">
        <text>Couples ATP hydrolysis with the unwinding of duplex DNA by translocating in the 3'-5' direction.</text>
        <dbReference type="EC" id="5.6.2.4"/>
    </reaction>
</comment>
<feature type="binding site" evidence="12">
    <location>
        <position position="551"/>
    </location>
    <ligand>
        <name>Zn(2+)</name>
        <dbReference type="ChEBI" id="CHEBI:29105"/>
        <label>1</label>
    </ligand>
</feature>
<dbReference type="SUPFAM" id="SSF52540">
    <property type="entry name" value="P-loop containing nucleoside triphosphate hydrolases"/>
    <property type="match status" value="2"/>
</dbReference>
<gene>
    <name evidence="12" type="primary">priA</name>
    <name evidence="14" type="ORF">AXX12_03500</name>
</gene>
<dbReference type="GO" id="GO:0006310">
    <property type="term" value="P:DNA recombination"/>
    <property type="evidence" value="ECO:0007669"/>
    <property type="project" value="InterPro"/>
</dbReference>
<keyword evidence="5 12" id="KW-0378">Hydrolase</keyword>
<feature type="binding site" evidence="12">
    <location>
        <position position="520"/>
    </location>
    <ligand>
        <name>Zn(2+)</name>
        <dbReference type="ChEBI" id="CHEBI:29105"/>
        <label>2</label>
    </ligand>
</feature>
<keyword evidence="7 12" id="KW-0862">Zinc</keyword>
<dbReference type="Gene3D" id="3.40.50.300">
    <property type="entry name" value="P-loop containing nucleotide triphosphate hydrolases"/>
    <property type="match status" value="2"/>
</dbReference>
<evidence type="ECO:0000256" key="7">
    <source>
        <dbReference type="ARBA" id="ARBA00022833"/>
    </source>
</evidence>
<dbReference type="InterPro" id="IPR042115">
    <property type="entry name" value="PriA_3primeBD_sf"/>
</dbReference>
<keyword evidence="2 12" id="KW-0235">DNA replication</keyword>
<evidence type="ECO:0000256" key="2">
    <source>
        <dbReference type="ARBA" id="ARBA00022705"/>
    </source>
</evidence>
<dbReference type="RefSeq" id="WP_066239132.1">
    <property type="nucleotide sequence ID" value="NZ_LSGP01000013.1"/>
</dbReference>
<dbReference type="InterPro" id="IPR041236">
    <property type="entry name" value="PriA_C"/>
</dbReference>
<keyword evidence="4 12" id="KW-0547">Nucleotide-binding</keyword>
<dbReference type="Proteomes" id="UP000076268">
    <property type="component" value="Unassembled WGS sequence"/>
</dbReference>
<dbReference type="InterPro" id="IPR027417">
    <property type="entry name" value="P-loop_NTPase"/>
</dbReference>
<dbReference type="GO" id="GO:0016887">
    <property type="term" value="F:ATP hydrolysis activity"/>
    <property type="evidence" value="ECO:0007669"/>
    <property type="project" value="RHEA"/>
</dbReference>
<name>A0A154BTG5_ANASB</name>
<dbReference type="InterPro" id="IPR014001">
    <property type="entry name" value="Helicase_ATP-bd"/>
</dbReference>
<dbReference type="PANTHER" id="PTHR30580:SF0">
    <property type="entry name" value="PRIMOSOMAL PROTEIN N"/>
    <property type="match status" value="1"/>
</dbReference>
<dbReference type="Gene3D" id="3.40.1440.60">
    <property type="entry name" value="PriA, 3(prime) DNA-binding domain"/>
    <property type="match status" value="1"/>
</dbReference>
<dbReference type="STRING" id="1794912.AXX12_03500"/>
<sequence>MKIGEIIINVPTRSLQQAFSYIIPPELDFLAPGWRVIVPFGNREAEGFIIATRDGDPAELKQVKTALDNFPWFDDSMLQLAQWLSDYYLCTLAEALRLFVPGKKGIKTQQLYHLNSCDPMPTSEVFDGSLSLIAFIGAKQPVDRDALVRRFGLDILSKLQLLVNRKLVVIDSQAKTRQQSRFVQEYCLADPALARQSLPEYVKRPAQRRVLETLLEKGAMTKESLKQLGISITGVQKLISDGVLTCRPILQLCDSYRESEITTIERKPLTREQAICLEKIQSALISNVFKPFLLHGITGSGKTEIYMEAAATTRNQGRQVIVLVPEIALTSQIVNRFKNRFGNDVVVFHSKLSLRERYDAWQRLREGQAGIVIGARSAIFAPMSNLGLIVLDEEHEFTYKQEESPRYHARDVALKRAELAGAIVILGSATPAIESYQTALSNQYTLLELTERADGAVLPSVEVVDMREEMAQGRRSVISDRLACLLQDTISRGEQAIVLLNRRGHSTFLLCRECGHVMRCQHCAVSLVYHADAQSLRCHYCRRQETVPDVCPVCESRYIRYFGAGTQKAEEELKRLLPNARILRMDRDTTGGRFATDTILRDFQAGKYDLLLGTQMVAKGHDIANVTAVGILAADSTLNLPDFRAAEKTFALVTQAAGRAGRGQKAGSVIVQTYNPDHYAVQSGAAQDYRQFFGCEVDFRRSLNYPPFIRLIRCTISSEIENSARRDAEFFTAALRSSIVDTGVEILGPFPSTIAKVKDVFRMNILIKCGSSTDIKKRLAQLLQVSKAGITVDVDPYNLL</sequence>
<dbReference type="FunFam" id="3.40.50.300:FF:000489">
    <property type="entry name" value="Primosome assembly protein PriA"/>
    <property type="match status" value="1"/>
</dbReference>
<evidence type="ECO:0000256" key="4">
    <source>
        <dbReference type="ARBA" id="ARBA00022741"/>
    </source>
</evidence>
<comment type="caution">
    <text evidence="14">The sequence shown here is derived from an EMBL/GenBank/DDBJ whole genome shotgun (WGS) entry which is preliminary data.</text>
</comment>
<evidence type="ECO:0000256" key="8">
    <source>
        <dbReference type="ARBA" id="ARBA00022840"/>
    </source>
</evidence>
<comment type="catalytic activity">
    <reaction evidence="11 12">
        <text>ATP + H2O = ADP + phosphate + H(+)</text>
        <dbReference type="Rhea" id="RHEA:13065"/>
        <dbReference type="ChEBI" id="CHEBI:15377"/>
        <dbReference type="ChEBI" id="CHEBI:15378"/>
        <dbReference type="ChEBI" id="CHEBI:30616"/>
        <dbReference type="ChEBI" id="CHEBI:43474"/>
        <dbReference type="ChEBI" id="CHEBI:456216"/>
        <dbReference type="EC" id="5.6.2.4"/>
    </reaction>
</comment>
<dbReference type="Pfam" id="PF00271">
    <property type="entry name" value="Helicase_C"/>
    <property type="match status" value="1"/>
</dbReference>
<dbReference type="GO" id="GO:0043138">
    <property type="term" value="F:3'-5' DNA helicase activity"/>
    <property type="evidence" value="ECO:0007669"/>
    <property type="project" value="UniProtKB-EC"/>
</dbReference>
<dbReference type="CDD" id="cd17929">
    <property type="entry name" value="DEXHc_priA"/>
    <property type="match status" value="1"/>
</dbReference>
<dbReference type="Pfam" id="PF18074">
    <property type="entry name" value="PriA_C"/>
    <property type="match status" value="1"/>
</dbReference>
<dbReference type="GO" id="GO:0003677">
    <property type="term" value="F:DNA binding"/>
    <property type="evidence" value="ECO:0007669"/>
    <property type="project" value="UniProtKB-UniRule"/>
</dbReference>
<dbReference type="SMART" id="SM00490">
    <property type="entry name" value="HELICc"/>
    <property type="match status" value="1"/>
</dbReference>
<feature type="binding site" evidence="12">
    <location>
        <position position="514"/>
    </location>
    <ligand>
        <name>Zn(2+)</name>
        <dbReference type="ChEBI" id="CHEBI:29105"/>
        <label>1</label>
    </ligand>
</feature>
<dbReference type="EC" id="5.6.2.4" evidence="12"/>
<protein>
    <recommendedName>
        <fullName evidence="12">Replication restart protein PriA</fullName>
    </recommendedName>
    <alternativeName>
        <fullName evidence="12">ATP-dependent DNA helicase PriA</fullName>
        <ecNumber evidence="12">5.6.2.4</ecNumber>
    </alternativeName>
    <alternativeName>
        <fullName evidence="12">DNA 3'-5' helicase PriA</fullName>
    </alternativeName>
</protein>
<dbReference type="InterPro" id="IPR001650">
    <property type="entry name" value="Helicase_C-like"/>
</dbReference>
<feature type="binding site" evidence="12">
    <location>
        <position position="541"/>
    </location>
    <ligand>
        <name>Zn(2+)</name>
        <dbReference type="ChEBI" id="CHEBI:29105"/>
        <label>2</label>
    </ligand>
</feature>
<dbReference type="InterPro" id="IPR041222">
    <property type="entry name" value="PriA_3primeBD"/>
</dbReference>
<keyword evidence="10 12" id="KW-0413">Isomerase</keyword>
<dbReference type="GO" id="GO:1990077">
    <property type="term" value="C:primosome complex"/>
    <property type="evidence" value="ECO:0007669"/>
    <property type="project" value="UniProtKB-UniRule"/>
</dbReference>
<evidence type="ECO:0000256" key="11">
    <source>
        <dbReference type="ARBA" id="ARBA00048988"/>
    </source>
</evidence>
<evidence type="ECO:0000256" key="9">
    <source>
        <dbReference type="ARBA" id="ARBA00023125"/>
    </source>
</evidence>
<keyword evidence="8 12" id="KW-0067">ATP-binding</keyword>
<dbReference type="NCBIfam" id="TIGR00595">
    <property type="entry name" value="priA"/>
    <property type="match status" value="1"/>
</dbReference>
<dbReference type="GO" id="GO:0006302">
    <property type="term" value="P:double-strand break repair"/>
    <property type="evidence" value="ECO:0007669"/>
    <property type="project" value="InterPro"/>
</dbReference>
<keyword evidence="9 12" id="KW-0238">DNA-binding</keyword>
<keyword evidence="6 12" id="KW-0347">Helicase</keyword>
<dbReference type="InterPro" id="IPR040498">
    <property type="entry name" value="PriA_CRR"/>
</dbReference>
<evidence type="ECO:0000313" key="14">
    <source>
        <dbReference type="EMBL" id="KYZ77211.1"/>
    </source>
</evidence>
<dbReference type="Pfam" id="PF00270">
    <property type="entry name" value="DEAD"/>
    <property type="match status" value="1"/>
</dbReference>
<dbReference type="GO" id="GO:0006269">
    <property type="term" value="P:DNA replication, synthesis of primer"/>
    <property type="evidence" value="ECO:0007669"/>
    <property type="project" value="UniProtKB-KW"/>
</dbReference>
<feature type="binding site" evidence="12">
    <location>
        <position position="523"/>
    </location>
    <ligand>
        <name>Zn(2+)</name>
        <dbReference type="ChEBI" id="CHEBI:29105"/>
        <label>2</label>
    </ligand>
</feature>
<keyword evidence="15" id="KW-1185">Reference proteome</keyword>
<dbReference type="Pfam" id="PF18319">
    <property type="entry name" value="Zn_ribbon_PriA"/>
    <property type="match status" value="1"/>
</dbReference>
<proteinExistence type="inferred from homology"/>
<comment type="cofactor">
    <cofactor evidence="12">
        <name>Zn(2+)</name>
        <dbReference type="ChEBI" id="CHEBI:29105"/>
    </cofactor>
    <text evidence="12">Binds 2 zinc ions per subunit.</text>
</comment>
<reference evidence="14 15" key="1">
    <citation type="submission" date="2016-02" db="EMBL/GenBank/DDBJ databases">
        <title>Anaerosporomusa subterraneum gen. nov., sp. nov., a spore-forming obligate anaerobe isolated from saprolite.</title>
        <authorList>
            <person name="Choi J.K."/>
            <person name="Shah M."/>
            <person name="Yee N."/>
        </authorList>
    </citation>
    <scope>NUCLEOTIDE SEQUENCE [LARGE SCALE GENOMIC DNA]</scope>
    <source>
        <strain evidence="14 15">RU4</strain>
    </source>
</reference>
<feature type="domain" description="Helicase ATP-binding" evidence="13">
    <location>
        <begin position="283"/>
        <end position="449"/>
    </location>
</feature>
<dbReference type="Pfam" id="PF17764">
    <property type="entry name" value="PriA_3primeBD"/>
    <property type="match status" value="1"/>
</dbReference>
<comment type="subunit">
    <text evidence="12">Component of the replication restart primosome.</text>
</comment>
<dbReference type="InterPro" id="IPR005259">
    <property type="entry name" value="PriA"/>
</dbReference>
<dbReference type="PANTHER" id="PTHR30580">
    <property type="entry name" value="PRIMOSOMAL PROTEIN N"/>
    <property type="match status" value="1"/>
</dbReference>
<dbReference type="OrthoDB" id="9759544at2"/>
<dbReference type="PROSITE" id="PS51192">
    <property type="entry name" value="HELICASE_ATP_BIND_1"/>
    <property type="match status" value="1"/>
</dbReference>
<dbReference type="EMBL" id="LSGP01000013">
    <property type="protein sequence ID" value="KYZ77211.1"/>
    <property type="molecule type" value="Genomic_DNA"/>
</dbReference>
<keyword evidence="1 12" id="KW-0639">Primosome</keyword>
<feature type="binding site" evidence="12">
    <location>
        <position position="511"/>
    </location>
    <ligand>
        <name>Zn(2+)</name>
        <dbReference type="ChEBI" id="CHEBI:29105"/>
        <label>1</label>
    </ligand>
</feature>
<dbReference type="GO" id="GO:0005524">
    <property type="term" value="F:ATP binding"/>
    <property type="evidence" value="ECO:0007669"/>
    <property type="project" value="UniProtKB-UniRule"/>
</dbReference>
<comment type="similarity">
    <text evidence="12">Belongs to the helicase family. PriA subfamily.</text>
</comment>
<keyword evidence="3 12" id="KW-0479">Metal-binding</keyword>
<evidence type="ECO:0000313" key="15">
    <source>
        <dbReference type="Proteomes" id="UP000076268"/>
    </source>
</evidence>
<feature type="binding site" evidence="12">
    <location>
        <position position="554"/>
    </location>
    <ligand>
        <name>Zn(2+)</name>
        <dbReference type="ChEBI" id="CHEBI:29105"/>
        <label>1</label>
    </ligand>
</feature>
<evidence type="ECO:0000256" key="10">
    <source>
        <dbReference type="ARBA" id="ARBA00023235"/>
    </source>
</evidence>
<dbReference type="AlphaFoldDB" id="A0A154BTG5"/>
<dbReference type="NCBIfam" id="NF004066">
    <property type="entry name" value="PRK05580.1-3"/>
    <property type="match status" value="1"/>
</dbReference>
<dbReference type="HAMAP" id="MF_00983">
    <property type="entry name" value="PriA"/>
    <property type="match status" value="1"/>
</dbReference>
<evidence type="ECO:0000256" key="3">
    <source>
        <dbReference type="ARBA" id="ARBA00022723"/>
    </source>
</evidence>
<comment type="function">
    <text evidence="12">Initiates the restart of stalled replication forks, which reloads the replicative helicase on sites other than the origin of replication. Recognizes and binds to abandoned replication forks and remodels them to uncover a helicase loading site. Promotes assembly of the primosome at these replication forks.</text>
</comment>
<evidence type="ECO:0000256" key="6">
    <source>
        <dbReference type="ARBA" id="ARBA00022806"/>
    </source>
</evidence>
<evidence type="ECO:0000259" key="13">
    <source>
        <dbReference type="PROSITE" id="PS51192"/>
    </source>
</evidence>
<accession>A0A154BTG5</accession>
<dbReference type="CDD" id="cd18804">
    <property type="entry name" value="SF2_C_priA"/>
    <property type="match status" value="1"/>
</dbReference>
<evidence type="ECO:0000256" key="5">
    <source>
        <dbReference type="ARBA" id="ARBA00022801"/>
    </source>
</evidence>
<feature type="binding site" evidence="12">
    <location>
        <position position="538"/>
    </location>
    <ligand>
        <name>Zn(2+)</name>
        <dbReference type="ChEBI" id="CHEBI:29105"/>
        <label>2</label>
    </ligand>
</feature>
<dbReference type="GO" id="GO:0006270">
    <property type="term" value="P:DNA replication initiation"/>
    <property type="evidence" value="ECO:0007669"/>
    <property type="project" value="TreeGrafter"/>
</dbReference>
<evidence type="ECO:0000256" key="1">
    <source>
        <dbReference type="ARBA" id="ARBA00022515"/>
    </source>
</evidence>
<dbReference type="SMART" id="SM00487">
    <property type="entry name" value="DEXDc"/>
    <property type="match status" value="1"/>
</dbReference>
<evidence type="ECO:0000256" key="12">
    <source>
        <dbReference type="HAMAP-Rule" id="MF_00983"/>
    </source>
</evidence>
<dbReference type="GO" id="GO:0008270">
    <property type="term" value="F:zinc ion binding"/>
    <property type="evidence" value="ECO:0007669"/>
    <property type="project" value="UniProtKB-UniRule"/>
</dbReference>
<dbReference type="InterPro" id="IPR011545">
    <property type="entry name" value="DEAD/DEAH_box_helicase_dom"/>
</dbReference>